<dbReference type="GO" id="GO:1990456">
    <property type="term" value="P:mitochondrion-endoplasmic reticulum membrane tethering"/>
    <property type="evidence" value="ECO:0007669"/>
    <property type="project" value="TreeGrafter"/>
</dbReference>
<evidence type="ECO:0000313" key="13">
    <source>
        <dbReference type="Proteomes" id="UP000038010"/>
    </source>
</evidence>
<feature type="compositionally biased region" description="Basic residues" evidence="9">
    <location>
        <begin position="805"/>
        <end position="814"/>
    </location>
</feature>
<keyword evidence="3 10" id="KW-0812">Transmembrane</keyword>
<keyword evidence="5 10" id="KW-1133">Transmembrane helix</keyword>
<dbReference type="RefSeq" id="XP_018003603.1">
    <property type="nucleotide sequence ID" value="XM_018147141.1"/>
</dbReference>
<feature type="transmembrane region" description="Helical" evidence="10">
    <location>
        <begin position="7"/>
        <end position="31"/>
    </location>
</feature>
<keyword evidence="4" id="KW-0256">Endoplasmic reticulum</keyword>
<feature type="compositionally biased region" description="Low complexity" evidence="9">
    <location>
        <begin position="611"/>
        <end position="632"/>
    </location>
</feature>
<dbReference type="Pfam" id="PF15413">
    <property type="entry name" value="PH_11"/>
    <property type="match status" value="1"/>
</dbReference>
<evidence type="ECO:0000256" key="5">
    <source>
        <dbReference type="ARBA" id="ARBA00022989"/>
    </source>
</evidence>
<feature type="region of interest" description="Disordered" evidence="9">
    <location>
        <begin position="498"/>
        <end position="1006"/>
    </location>
</feature>
<evidence type="ECO:0000256" key="9">
    <source>
        <dbReference type="SAM" id="MobiDB-lite"/>
    </source>
</evidence>
<organism evidence="12 13">
    <name type="scientific">Cyphellophora attinorum</name>
    <dbReference type="NCBI Taxonomy" id="1664694"/>
    <lineage>
        <taxon>Eukaryota</taxon>
        <taxon>Fungi</taxon>
        <taxon>Dikarya</taxon>
        <taxon>Ascomycota</taxon>
        <taxon>Pezizomycotina</taxon>
        <taxon>Eurotiomycetes</taxon>
        <taxon>Chaetothyriomycetidae</taxon>
        <taxon>Chaetothyriales</taxon>
        <taxon>Cyphellophoraceae</taxon>
        <taxon>Cyphellophora</taxon>
    </lineage>
</organism>
<feature type="compositionally biased region" description="Low complexity" evidence="9">
    <location>
        <begin position="923"/>
        <end position="938"/>
    </location>
</feature>
<evidence type="ECO:0000256" key="4">
    <source>
        <dbReference type="ARBA" id="ARBA00022824"/>
    </source>
</evidence>
<dbReference type="GO" id="GO:0032865">
    <property type="term" value="C:ERMES complex"/>
    <property type="evidence" value="ECO:0007669"/>
    <property type="project" value="TreeGrafter"/>
</dbReference>
<accession>A0A0N1P1D4</accession>
<dbReference type="GO" id="GO:0015914">
    <property type="term" value="P:phospholipid transport"/>
    <property type="evidence" value="ECO:0007669"/>
    <property type="project" value="TreeGrafter"/>
</dbReference>
<evidence type="ECO:0000256" key="7">
    <source>
        <dbReference type="ARBA" id="ARBA00023121"/>
    </source>
</evidence>
<feature type="compositionally biased region" description="Acidic residues" evidence="9">
    <location>
        <begin position="467"/>
        <end position="479"/>
    </location>
</feature>
<feature type="compositionally biased region" description="Low complexity" evidence="9">
    <location>
        <begin position="984"/>
        <end position="998"/>
    </location>
</feature>
<feature type="compositionally biased region" description="Low complexity" evidence="9">
    <location>
        <begin position="962"/>
        <end position="976"/>
    </location>
</feature>
<proteinExistence type="predicted"/>
<evidence type="ECO:0000256" key="1">
    <source>
        <dbReference type="ARBA" id="ARBA00004586"/>
    </source>
</evidence>
<feature type="compositionally biased region" description="Basic and acidic residues" evidence="9">
    <location>
        <begin position="661"/>
        <end position="676"/>
    </location>
</feature>
<feature type="compositionally biased region" description="Pro residues" evidence="9">
    <location>
        <begin position="745"/>
        <end position="757"/>
    </location>
</feature>
<protein>
    <submittedName>
        <fullName evidence="12">Putative PH domain-containing protein</fullName>
    </submittedName>
</protein>
<dbReference type="PANTHER" id="PTHR13466">
    <property type="entry name" value="TEX2 PROTEIN-RELATED"/>
    <property type="match status" value="1"/>
</dbReference>
<dbReference type="GO" id="GO:0008289">
    <property type="term" value="F:lipid binding"/>
    <property type="evidence" value="ECO:0007669"/>
    <property type="project" value="UniProtKB-KW"/>
</dbReference>
<feature type="compositionally biased region" description="Pro residues" evidence="9">
    <location>
        <begin position="791"/>
        <end position="804"/>
    </location>
</feature>
<comment type="subcellular location">
    <subcellularLocation>
        <location evidence="1">Endoplasmic reticulum membrane</location>
    </subcellularLocation>
</comment>
<gene>
    <name evidence="12" type="ORF">AB675_6820</name>
</gene>
<comment type="caution">
    <text evidence="12">The sequence shown here is derived from an EMBL/GenBank/DDBJ whole genome shotgun (WGS) entry which is preliminary data.</text>
</comment>
<dbReference type="VEuPathDB" id="FungiDB:AB675_6820"/>
<dbReference type="PROSITE" id="PS51847">
    <property type="entry name" value="SMP"/>
    <property type="match status" value="1"/>
</dbReference>
<dbReference type="PANTHER" id="PTHR13466:SF19">
    <property type="entry name" value="NUCLEUS-VACUOLE JUNCTION PROTEIN 2"/>
    <property type="match status" value="1"/>
</dbReference>
<feature type="region of interest" description="Disordered" evidence="9">
    <location>
        <begin position="451"/>
        <end position="483"/>
    </location>
</feature>
<evidence type="ECO:0000256" key="8">
    <source>
        <dbReference type="ARBA" id="ARBA00023136"/>
    </source>
</evidence>
<dbReference type="Proteomes" id="UP000038010">
    <property type="component" value="Unassembled WGS sequence"/>
</dbReference>
<dbReference type="STRING" id="1664694.A0A0N1P1D4"/>
<dbReference type="AlphaFoldDB" id="A0A0N1P1D4"/>
<evidence type="ECO:0000256" key="6">
    <source>
        <dbReference type="ARBA" id="ARBA00023055"/>
    </source>
</evidence>
<dbReference type="OrthoDB" id="26740at2759"/>
<evidence type="ECO:0000256" key="2">
    <source>
        <dbReference type="ARBA" id="ARBA00022448"/>
    </source>
</evidence>
<evidence type="ECO:0000256" key="3">
    <source>
        <dbReference type="ARBA" id="ARBA00022692"/>
    </source>
</evidence>
<feature type="compositionally biased region" description="Polar residues" evidence="9">
    <location>
        <begin position="677"/>
        <end position="686"/>
    </location>
</feature>
<reference evidence="12 13" key="1">
    <citation type="submission" date="2015-06" db="EMBL/GenBank/DDBJ databases">
        <title>Draft genome of the ant-associated black yeast Phialophora attae CBS 131958.</title>
        <authorList>
            <person name="Moreno L.F."/>
            <person name="Stielow B.J."/>
            <person name="de Hoog S."/>
            <person name="Vicente V.A."/>
            <person name="Weiss V.A."/>
            <person name="de Vries M."/>
            <person name="Cruz L.M."/>
            <person name="Souza E.M."/>
        </authorList>
    </citation>
    <scope>NUCLEOTIDE SEQUENCE [LARGE SCALE GENOMIC DNA]</scope>
    <source>
        <strain evidence="12 13">CBS 131958</strain>
    </source>
</reference>
<evidence type="ECO:0000259" key="11">
    <source>
        <dbReference type="PROSITE" id="PS51847"/>
    </source>
</evidence>
<sequence>MGPFQWFLFVYVLGGLTFVPLLLAVALYIGWRTLPVEEPNAAKAKANDPGQLTRSGDEKLVFKTATDDLAEKFHRKHDSDVAAGYFAVCREWIPGGVNGKPPDRLTPAGEEISKESPSVYQTMYRSLFDRSQKPTIEPQKDGAGKSTKRANNIFYVVLRHGHLMLYDDIQQLEVRYVISLDYHDVDIYGGSEEPLPEGELWVKRHAIRMTRKASKGFTEKPSLPFFLFSENLSEKEDFYHALLKNQERSVPDAPVAEDFDTSFIVSLVQKLHSSEEQLQTRWLNAFVGRLFLATYKTPEMEDFIRAKLTKKISRVKKPTFVTRISLHKIDTGSGAPFLTNPRLKDLTVNGDCVAEMDVEYTGGFRIEIGATAGSIWGHMLLRLKPPPSNRLWFTFEKMPQMDLALEPIVSSRKITYGIILSAMESRIREVFAESLVLPFWDDIPFLDTTGQKHRGGIWKREKKDNDVEIPDETPEDEGETAAGTAEDMKAIKQDDRNWSMPALAGGSGDQSARPGDRRSIASLPGADGTTAEEEKTPPAKVPRILRTPSFGNVADPKVTANHADSDYTKSDGSSEATPKREAAAFLKDLSARSPPESHEGSPPKESAMAEALSKGRSGSSASKASVDSTTAAPRDSTIELPKTMRGIDSNSSSRPATPADPSRESKRSSTYDESKPNKTLVQQARSMTAADRKQALASATAAAQKWGSSLGWGVLKNKKEAAGTDQASRNNEPPTPTAPMGRGQPLPPPGQPLPRPNKPNNLMSNIPFMASKKPTLPKRSDTNAATSVSPKPSPQLKPSQPPPLPHRRRRRSTKHSLDQSDGGDDLLVVEAPTESAPNSPQVERNINRDSFFGHGEHADDLPPDYSGSGYGLDRADSPPPQRVSNARRQDMAQASHDPSSTKNAPSESSTPDLSDKEVALSQRPAAPALPPRAVAPAAVEDEMQLPRPPPPARTGSDTSGDSPRLSRIPSPSPSRSATSKGRKALGLNKKSSNLSLGARSATPDAG</sequence>
<feature type="domain" description="SMP-LTD" evidence="11">
    <location>
        <begin position="274"/>
        <end position="446"/>
    </location>
</feature>
<dbReference type="CDD" id="cd21675">
    <property type="entry name" value="SMP_TEX2"/>
    <property type="match status" value="1"/>
</dbReference>
<dbReference type="GeneID" id="28739021"/>
<evidence type="ECO:0000313" key="12">
    <source>
        <dbReference type="EMBL" id="KPI43640.1"/>
    </source>
</evidence>
<dbReference type="GO" id="GO:0005789">
    <property type="term" value="C:endoplasmic reticulum membrane"/>
    <property type="evidence" value="ECO:0007669"/>
    <property type="project" value="UniProtKB-SubCell"/>
</dbReference>
<name>A0A0N1P1D4_9EURO</name>
<keyword evidence="2" id="KW-0813">Transport</keyword>
<evidence type="ECO:0000256" key="10">
    <source>
        <dbReference type="SAM" id="Phobius"/>
    </source>
</evidence>
<keyword evidence="6" id="KW-0445">Lipid transport</keyword>
<keyword evidence="13" id="KW-1185">Reference proteome</keyword>
<keyword evidence="7" id="KW-0446">Lipid-binding</keyword>
<feature type="compositionally biased region" description="Polar residues" evidence="9">
    <location>
        <begin position="896"/>
        <end position="912"/>
    </location>
</feature>
<dbReference type="InterPro" id="IPR031468">
    <property type="entry name" value="SMP_LBD"/>
</dbReference>
<feature type="compositionally biased region" description="Polar residues" evidence="9">
    <location>
        <begin position="835"/>
        <end position="844"/>
    </location>
</feature>
<keyword evidence="8 10" id="KW-0472">Membrane</keyword>
<dbReference type="EMBL" id="LFJN01000005">
    <property type="protein sequence ID" value="KPI43640.1"/>
    <property type="molecule type" value="Genomic_DNA"/>
</dbReference>